<dbReference type="Proteomes" id="UP000799429">
    <property type="component" value="Unassembled WGS sequence"/>
</dbReference>
<gene>
    <name evidence="3" type="ORF">M501DRAFT_411806</name>
</gene>
<name>A0A9P4SIE9_9PEZI</name>
<dbReference type="InterPro" id="IPR046896">
    <property type="entry name" value="Cup1-like_N"/>
</dbReference>
<dbReference type="AlphaFoldDB" id="A0A9P4SIE9"/>
<keyword evidence="4" id="KW-1185">Reference proteome</keyword>
<evidence type="ECO:0000259" key="2">
    <source>
        <dbReference type="Pfam" id="PF05347"/>
    </source>
</evidence>
<dbReference type="EMBL" id="MU006090">
    <property type="protein sequence ID" value="KAF2842375.1"/>
    <property type="molecule type" value="Genomic_DNA"/>
</dbReference>
<accession>A0A9P4SIE9</accession>
<dbReference type="InterPro" id="IPR008011">
    <property type="entry name" value="Complex1_LYR_dom"/>
</dbReference>
<evidence type="ECO:0000313" key="3">
    <source>
        <dbReference type="EMBL" id="KAF2842375.1"/>
    </source>
</evidence>
<feature type="domain" description="Complex 1 LYR protein" evidence="2">
    <location>
        <begin position="17"/>
        <end position="73"/>
    </location>
</feature>
<dbReference type="CDD" id="cd20273">
    <property type="entry name" value="Complex1_LYR_unchar"/>
    <property type="match status" value="1"/>
</dbReference>
<evidence type="ECO:0000256" key="1">
    <source>
        <dbReference type="SAM" id="MobiDB-lite"/>
    </source>
</evidence>
<feature type="region of interest" description="Disordered" evidence="1">
    <location>
        <begin position="258"/>
        <end position="281"/>
    </location>
</feature>
<feature type="compositionally biased region" description="Basic and acidic residues" evidence="1">
    <location>
        <begin position="265"/>
        <end position="275"/>
    </location>
</feature>
<protein>
    <recommendedName>
        <fullName evidence="2">Complex 1 LYR protein domain-containing protein</fullName>
    </recommendedName>
</protein>
<dbReference type="Pfam" id="PF05347">
    <property type="entry name" value="Complex1_LYR"/>
    <property type="match status" value="1"/>
</dbReference>
<reference evidence="3" key="1">
    <citation type="journal article" date="2020" name="Stud. Mycol.">
        <title>101 Dothideomycetes genomes: a test case for predicting lifestyles and emergence of pathogens.</title>
        <authorList>
            <person name="Haridas S."/>
            <person name="Albert R."/>
            <person name="Binder M."/>
            <person name="Bloem J."/>
            <person name="Labutti K."/>
            <person name="Salamov A."/>
            <person name="Andreopoulos B."/>
            <person name="Baker S."/>
            <person name="Barry K."/>
            <person name="Bills G."/>
            <person name="Bluhm B."/>
            <person name="Cannon C."/>
            <person name="Castanera R."/>
            <person name="Culley D."/>
            <person name="Daum C."/>
            <person name="Ezra D."/>
            <person name="Gonzalez J."/>
            <person name="Henrissat B."/>
            <person name="Kuo A."/>
            <person name="Liang C."/>
            <person name="Lipzen A."/>
            <person name="Lutzoni F."/>
            <person name="Magnuson J."/>
            <person name="Mondo S."/>
            <person name="Nolan M."/>
            <person name="Ohm R."/>
            <person name="Pangilinan J."/>
            <person name="Park H.-J."/>
            <person name="Ramirez L."/>
            <person name="Alfaro M."/>
            <person name="Sun H."/>
            <person name="Tritt A."/>
            <person name="Yoshinaga Y."/>
            <person name="Zwiers L.-H."/>
            <person name="Turgeon B."/>
            <person name="Goodwin S."/>
            <person name="Spatafora J."/>
            <person name="Crous P."/>
            <person name="Grigoriev I."/>
        </authorList>
    </citation>
    <scope>NUCLEOTIDE SEQUENCE</scope>
    <source>
        <strain evidence="3">CBS 101060</strain>
    </source>
</reference>
<sequence length="281" mass="32906">MPLYIHPKKLLAHRVAAIALYRGLLSACADIPFEPNQRTKLQNITRNRFKHNQGLQSKRLLRQAFYAGYEALNVLESAAAGDVTSGERILSILSQTPSRLTRRPKQRALKRLPVKDDRARTLPPGQKLLETRPHKHVTGIRRVPKLIYANGFPMLRIKKPQSHSVGRVIRQLVSQRVRRWEDRWQLEDWWIPMSRMEDRWDNILLAECGVGDVQESESKWEYSVLSAFQDLRARQDKTRDKGTQMARRMQEIVDQEQELANNEQAMRDAQFEVQRRLQTKR</sequence>
<proteinExistence type="predicted"/>
<evidence type="ECO:0000313" key="4">
    <source>
        <dbReference type="Proteomes" id="UP000799429"/>
    </source>
</evidence>
<organism evidence="3 4">
    <name type="scientific">Patellaria atrata CBS 101060</name>
    <dbReference type="NCBI Taxonomy" id="1346257"/>
    <lineage>
        <taxon>Eukaryota</taxon>
        <taxon>Fungi</taxon>
        <taxon>Dikarya</taxon>
        <taxon>Ascomycota</taxon>
        <taxon>Pezizomycotina</taxon>
        <taxon>Dothideomycetes</taxon>
        <taxon>Dothideomycetes incertae sedis</taxon>
        <taxon>Patellariales</taxon>
        <taxon>Patellariaceae</taxon>
        <taxon>Patellaria</taxon>
    </lineage>
</organism>
<dbReference type="OrthoDB" id="3925971at2759"/>
<comment type="caution">
    <text evidence="3">The sequence shown here is derived from an EMBL/GenBank/DDBJ whole genome shotgun (WGS) entry which is preliminary data.</text>
</comment>